<evidence type="ECO:0000313" key="2">
    <source>
        <dbReference type="EMBL" id="VDM63923.1"/>
    </source>
</evidence>
<organism evidence="4">
    <name type="scientific">Angiostrongylus costaricensis</name>
    <name type="common">Nematode worm</name>
    <dbReference type="NCBI Taxonomy" id="334426"/>
    <lineage>
        <taxon>Eukaryota</taxon>
        <taxon>Metazoa</taxon>
        <taxon>Ecdysozoa</taxon>
        <taxon>Nematoda</taxon>
        <taxon>Chromadorea</taxon>
        <taxon>Rhabditida</taxon>
        <taxon>Rhabditina</taxon>
        <taxon>Rhabditomorpha</taxon>
        <taxon>Strongyloidea</taxon>
        <taxon>Metastrongylidae</taxon>
        <taxon>Angiostrongylus</taxon>
    </lineage>
</organism>
<protein>
    <submittedName>
        <fullName evidence="2 4">Uncharacterized protein</fullName>
    </submittedName>
</protein>
<evidence type="ECO:0000256" key="1">
    <source>
        <dbReference type="SAM" id="MobiDB-lite"/>
    </source>
</evidence>
<evidence type="ECO:0000313" key="4">
    <source>
        <dbReference type="WBParaSite" id="ACOC_0001233701-mRNA-1"/>
    </source>
</evidence>
<feature type="region of interest" description="Disordered" evidence="1">
    <location>
        <begin position="29"/>
        <end position="64"/>
    </location>
</feature>
<dbReference type="OrthoDB" id="5874466at2759"/>
<keyword evidence="3" id="KW-1185">Reference proteome</keyword>
<proteinExistence type="predicted"/>
<dbReference type="WBParaSite" id="ACOC_0001233701-mRNA-1">
    <property type="protein sequence ID" value="ACOC_0001233701-mRNA-1"/>
    <property type="gene ID" value="ACOC_0001233701"/>
</dbReference>
<gene>
    <name evidence="2" type="ORF">ACOC_LOCUS12338</name>
</gene>
<reference evidence="2 3" key="2">
    <citation type="submission" date="2018-11" db="EMBL/GenBank/DDBJ databases">
        <authorList>
            <consortium name="Pathogen Informatics"/>
        </authorList>
    </citation>
    <scope>NUCLEOTIDE SEQUENCE [LARGE SCALE GENOMIC DNA]</scope>
    <source>
        <strain evidence="2 3">Costa Rica</strain>
    </source>
</reference>
<evidence type="ECO:0000313" key="3">
    <source>
        <dbReference type="Proteomes" id="UP000267027"/>
    </source>
</evidence>
<sequence length="82" mass="9518">MENMREPEQPVRTDGLSIQVLIMREFEDDLGDLEMTDDADSDEEAMGEKCWEGSEDFQPTHSKATWKNSHSYHLPYFPSKHA</sequence>
<feature type="compositionally biased region" description="Acidic residues" evidence="1">
    <location>
        <begin position="29"/>
        <end position="45"/>
    </location>
</feature>
<dbReference type="Proteomes" id="UP000267027">
    <property type="component" value="Unassembled WGS sequence"/>
</dbReference>
<dbReference type="AlphaFoldDB" id="A0A0R3Q0A9"/>
<accession>A0A0R3Q0A9</accession>
<dbReference type="EMBL" id="UYYA01004994">
    <property type="protein sequence ID" value="VDM63923.1"/>
    <property type="molecule type" value="Genomic_DNA"/>
</dbReference>
<name>A0A0R3Q0A9_ANGCS</name>
<reference evidence="4" key="1">
    <citation type="submission" date="2017-02" db="UniProtKB">
        <authorList>
            <consortium name="WormBaseParasite"/>
        </authorList>
    </citation>
    <scope>IDENTIFICATION</scope>
</reference>